<keyword evidence="1" id="KW-1185">Reference proteome</keyword>
<proteinExistence type="predicted"/>
<gene>
    <name evidence="2" type="primary">LOC136075759</name>
</gene>
<organism evidence="1 2">
    <name type="scientific">Hydra vulgaris</name>
    <name type="common">Hydra</name>
    <name type="synonym">Hydra attenuata</name>
    <dbReference type="NCBI Taxonomy" id="6087"/>
    <lineage>
        <taxon>Eukaryota</taxon>
        <taxon>Metazoa</taxon>
        <taxon>Cnidaria</taxon>
        <taxon>Hydrozoa</taxon>
        <taxon>Hydroidolina</taxon>
        <taxon>Anthoathecata</taxon>
        <taxon>Aplanulata</taxon>
        <taxon>Hydridae</taxon>
        <taxon>Hydra</taxon>
    </lineage>
</organism>
<protein>
    <submittedName>
        <fullName evidence="2">52 kDa repressor of the inhibitor of the protein kinase-like</fullName>
    </submittedName>
</protein>
<dbReference type="InterPro" id="IPR052958">
    <property type="entry name" value="IFN-induced_PKR_regulator"/>
</dbReference>
<evidence type="ECO:0000313" key="1">
    <source>
        <dbReference type="Proteomes" id="UP001652625"/>
    </source>
</evidence>
<dbReference type="RefSeq" id="XP_065645268.1">
    <property type="nucleotide sequence ID" value="XM_065789196.1"/>
</dbReference>
<dbReference type="PANTHER" id="PTHR46289">
    <property type="entry name" value="52 KDA REPRESSOR OF THE INHIBITOR OF THE PROTEIN KINASE-LIKE PROTEIN-RELATED"/>
    <property type="match status" value="1"/>
</dbReference>
<accession>A0ABM4B8R2</accession>
<dbReference type="GeneID" id="136075759"/>
<dbReference type="PANTHER" id="PTHR46289:SF17">
    <property type="entry name" value="HAT C-TERMINAL DIMERISATION DOMAIN-CONTAINING PROTEIN"/>
    <property type="match status" value="1"/>
</dbReference>
<evidence type="ECO:0000313" key="2">
    <source>
        <dbReference type="RefSeq" id="XP_065645268.1"/>
    </source>
</evidence>
<dbReference type="Proteomes" id="UP001652625">
    <property type="component" value="Chromosome 02"/>
</dbReference>
<reference evidence="1" key="1">
    <citation type="submission" date="2025-05" db="UniProtKB">
        <authorList>
            <consortium name="RefSeq"/>
        </authorList>
    </citation>
    <scope>NUCLEOTIDE SEQUENCE [LARGE SCALE GENOMIC DNA]</scope>
</reference>
<sequence length="312" mass="35876">MEQVKQLSYFFNFPESRQNLLEAAITKHCPSATKKKLIDVCHTRWVERITGLDDFESLFVPIVFCLEGMSMILEKKCNKETSSQTSCFLKLITTFDFIASLVVTRAVLDYIIPVTQMLQGKTFDIRDGLSSISALKSCMFTLRNLIDDYHIKWYDTIRCLASKVDVAEVKPRVSSCQIYRNNVPSCSTSDNFKKSLTIPLIDHLLFEVNNRFSDDALVAYDGLVIIPDKMMSYVSKKIDWKIKFQSFVNFYSTDLPRAISLSAELDLWESYWFQEKKTLKSLPNNQFANLRVSLRILGTLPVTSSACERSFF</sequence>
<name>A0ABM4B8R2_HYDVU</name>
<reference evidence="2" key="2">
    <citation type="submission" date="2025-08" db="UniProtKB">
        <authorList>
            <consortium name="RefSeq"/>
        </authorList>
    </citation>
    <scope>IDENTIFICATION</scope>
</reference>